<evidence type="ECO:0000313" key="3">
    <source>
        <dbReference type="Proteomes" id="UP001230504"/>
    </source>
</evidence>
<reference evidence="2" key="1">
    <citation type="submission" date="2021-06" db="EMBL/GenBank/DDBJ databases">
        <title>Comparative genomics, transcriptomics and evolutionary studies reveal genomic signatures of adaptation to plant cell wall in hemibiotrophic fungi.</title>
        <authorList>
            <consortium name="DOE Joint Genome Institute"/>
            <person name="Baroncelli R."/>
            <person name="Diaz J.F."/>
            <person name="Benocci T."/>
            <person name="Peng M."/>
            <person name="Battaglia E."/>
            <person name="Haridas S."/>
            <person name="Andreopoulos W."/>
            <person name="Labutti K."/>
            <person name="Pangilinan J."/>
            <person name="Floch G.L."/>
            <person name="Makela M.R."/>
            <person name="Henrissat B."/>
            <person name="Grigoriev I.V."/>
            <person name="Crouch J.A."/>
            <person name="De Vries R.P."/>
            <person name="Sukno S.A."/>
            <person name="Thon M.R."/>
        </authorList>
    </citation>
    <scope>NUCLEOTIDE SEQUENCE</scope>
    <source>
        <strain evidence="2">CBS 125086</strain>
    </source>
</reference>
<accession>A0AAD8V3F5</accession>
<dbReference type="EMBL" id="JAHLJV010000050">
    <property type="protein sequence ID" value="KAK1584845.1"/>
    <property type="molecule type" value="Genomic_DNA"/>
</dbReference>
<keyword evidence="3" id="KW-1185">Reference proteome</keyword>
<organism evidence="2 3">
    <name type="scientific">Colletotrichum navitas</name>
    <dbReference type="NCBI Taxonomy" id="681940"/>
    <lineage>
        <taxon>Eukaryota</taxon>
        <taxon>Fungi</taxon>
        <taxon>Dikarya</taxon>
        <taxon>Ascomycota</taxon>
        <taxon>Pezizomycotina</taxon>
        <taxon>Sordariomycetes</taxon>
        <taxon>Hypocreomycetidae</taxon>
        <taxon>Glomerellales</taxon>
        <taxon>Glomerellaceae</taxon>
        <taxon>Colletotrichum</taxon>
        <taxon>Colletotrichum graminicola species complex</taxon>
    </lineage>
</organism>
<evidence type="ECO:0000313" key="2">
    <source>
        <dbReference type="EMBL" id="KAK1584845.1"/>
    </source>
</evidence>
<feature type="region of interest" description="Disordered" evidence="1">
    <location>
        <begin position="1"/>
        <end position="22"/>
    </location>
</feature>
<proteinExistence type="predicted"/>
<sequence length="181" mass="19352">MHRPFPVTLEGMGRIPTPTSSLSPVQRPPLVWALKVNLTSSTGLHPLGLEGPDTDRISCPSLPAPCSRFFFFIKLDAVMLYWCRTSDAKRLPLSQPPSPVTGAKKSLNRHRSLSPSTVCSHLCSPSNQGEVVTGLSGRSGAQESRNETIISSFSSSSFIPLDGWINKPPAVPASADVVASS</sequence>
<evidence type="ECO:0000256" key="1">
    <source>
        <dbReference type="SAM" id="MobiDB-lite"/>
    </source>
</evidence>
<gene>
    <name evidence="2" type="ORF">LY79DRAFT_660866</name>
</gene>
<dbReference type="RefSeq" id="XP_060411906.1">
    <property type="nucleotide sequence ID" value="XM_060562780.1"/>
</dbReference>
<name>A0AAD8V3F5_9PEZI</name>
<dbReference type="AlphaFoldDB" id="A0AAD8V3F5"/>
<dbReference type="Proteomes" id="UP001230504">
    <property type="component" value="Unassembled WGS sequence"/>
</dbReference>
<comment type="caution">
    <text evidence="2">The sequence shown here is derived from an EMBL/GenBank/DDBJ whole genome shotgun (WGS) entry which is preliminary data.</text>
</comment>
<protein>
    <submittedName>
        <fullName evidence="2">Uncharacterized protein</fullName>
    </submittedName>
</protein>
<dbReference type="GeneID" id="85447020"/>